<evidence type="ECO:0000256" key="1">
    <source>
        <dbReference type="SAM" id="SignalP"/>
    </source>
</evidence>
<protein>
    <submittedName>
        <fullName evidence="2">Uncharacterized protein</fullName>
    </submittedName>
</protein>
<feature type="signal peptide" evidence="1">
    <location>
        <begin position="1"/>
        <end position="21"/>
    </location>
</feature>
<gene>
    <name evidence="2" type="ORF">BV898_15232</name>
</gene>
<accession>A0A9X6NB50</accession>
<dbReference type="OrthoDB" id="2429551at2759"/>
<sequence length="164" mass="17728">MAASLFATVAILVCISGAATAKPSLTAETRTIIPPMLETHAPFIAGGRLGQRAAWTQRQQIPPRLLRLQSNLSSVAQHSFRRQVFRSQVEAKLGSLQEYTAVSYQPQAVRGTNYYVKVRVAPDTFAEVQFGEPFPENGVQGAGTFHGARPLGLTGPKSSRLAVH</sequence>
<keyword evidence="1" id="KW-0732">Signal</keyword>
<comment type="caution">
    <text evidence="2">The sequence shown here is derived from an EMBL/GenBank/DDBJ whole genome shotgun (WGS) entry which is preliminary data.</text>
</comment>
<dbReference type="Gene3D" id="3.10.450.10">
    <property type="match status" value="1"/>
</dbReference>
<proteinExistence type="predicted"/>
<evidence type="ECO:0000313" key="2">
    <source>
        <dbReference type="EMBL" id="OWA50725.1"/>
    </source>
</evidence>
<reference evidence="3" key="1">
    <citation type="submission" date="2017-01" db="EMBL/GenBank/DDBJ databases">
        <title>Comparative genomics of anhydrobiosis in the tardigrade Hypsibius dujardini.</title>
        <authorList>
            <person name="Yoshida Y."/>
            <person name="Koutsovoulos G."/>
            <person name="Laetsch D."/>
            <person name="Stevens L."/>
            <person name="Kumar S."/>
            <person name="Horikawa D."/>
            <person name="Ishino K."/>
            <person name="Komine S."/>
            <person name="Tomita M."/>
            <person name="Blaxter M."/>
            <person name="Arakawa K."/>
        </authorList>
    </citation>
    <scope>NUCLEOTIDE SEQUENCE [LARGE SCALE GENOMIC DNA]</scope>
    <source>
        <strain evidence="3">Z151</strain>
    </source>
</reference>
<dbReference type="EMBL" id="MTYJ01000201">
    <property type="protein sequence ID" value="OWA50725.1"/>
    <property type="molecule type" value="Genomic_DNA"/>
</dbReference>
<dbReference type="AlphaFoldDB" id="A0A9X6NB50"/>
<dbReference type="SUPFAM" id="SSF54403">
    <property type="entry name" value="Cystatin/monellin"/>
    <property type="match status" value="1"/>
</dbReference>
<dbReference type="Proteomes" id="UP000192578">
    <property type="component" value="Unassembled WGS sequence"/>
</dbReference>
<evidence type="ECO:0000313" key="3">
    <source>
        <dbReference type="Proteomes" id="UP000192578"/>
    </source>
</evidence>
<keyword evidence="3" id="KW-1185">Reference proteome</keyword>
<feature type="chain" id="PRO_5040875387" evidence="1">
    <location>
        <begin position="22"/>
        <end position="164"/>
    </location>
</feature>
<dbReference type="InterPro" id="IPR046350">
    <property type="entry name" value="Cystatin_sf"/>
</dbReference>
<organism evidence="2 3">
    <name type="scientific">Hypsibius exemplaris</name>
    <name type="common">Freshwater tardigrade</name>
    <dbReference type="NCBI Taxonomy" id="2072580"/>
    <lineage>
        <taxon>Eukaryota</taxon>
        <taxon>Metazoa</taxon>
        <taxon>Ecdysozoa</taxon>
        <taxon>Tardigrada</taxon>
        <taxon>Eutardigrada</taxon>
        <taxon>Parachela</taxon>
        <taxon>Hypsibioidea</taxon>
        <taxon>Hypsibiidae</taxon>
        <taxon>Hypsibius</taxon>
    </lineage>
</organism>
<name>A0A9X6NB50_HYPEX</name>